<dbReference type="InterPro" id="IPR017927">
    <property type="entry name" value="FAD-bd_FR_type"/>
</dbReference>
<gene>
    <name evidence="5" type="primary">OXNAD1</name>
    <name evidence="5" type="ORF">SK128_028290</name>
</gene>
<evidence type="ECO:0000313" key="5">
    <source>
        <dbReference type="EMBL" id="KAK7071306.1"/>
    </source>
</evidence>
<keyword evidence="2" id="KW-0520">NAD</keyword>
<dbReference type="AlphaFoldDB" id="A0AAN8WVS4"/>
<dbReference type="EMBL" id="JAXCGZ010015101">
    <property type="protein sequence ID" value="KAK7071306.1"/>
    <property type="molecule type" value="Genomic_DNA"/>
</dbReference>
<keyword evidence="6" id="KW-1185">Reference proteome</keyword>
<dbReference type="PANTHER" id="PTHR46505:SF1">
    <property type="entry name" value="OXIDOREDUCTASE NAD-BINDING DOMAIN-CONTAINING PROTEIN 1"/>
    <property type="match status" value="1"/>
</dbReference>
<protein>
    <submittedName>
        <fullName evidence="5">Oxidoreductase NAD-binding domain-containing protein 1</fullName>
    </submittedName>
</protein>
<comment type="caution">
    <text evidence="5">The sequence shown here is derived from an EMBL/GenBank/DDBJ whole genome shotgun (WGS) entry which is preliminary data.</text>
</comment>
<evidence type="ECO:0000256" key="1">
    <source>
        <dbReference type="ARBA" id="ARBA00023002"/>
    </source>
</evidence>
<dbReference type="InterPro" id="IPR017938">
    <property type="entry name" value="Riboflavin_synthase-like_b-brl"/>
</dbReference>
<dbReference type="PROSITE" id="PS51384">
    <property type="entry name" value="FAD_FR"/>
    <property type="match status" value="1"/>
</dbReference>
<dbReference type="PANTHER" id="PTHR46505">
    <property type="entry name" value="OXIDOREDUCTASE NAD-BINDING DOMAIN-CONTAINING PROTEIN 1"/>
    <property type="match status" value="1"/>
</dbReference>
<organism evidence="5 6">
    <name type="scientific">Halocaridina rubra</name>
    <name type="common">Hawaiian red shrimp</name>
    <dbReference type="NCBI Taxonomy" id="373956"/>
    <lineage>
        <taxon>Eukaryota</taxon>
        <taxon>Metazoa</taxon>
        <taxon>Ecdysozoa</taxon>
        <taxon>Arthropoda</taxon>
        <taxon>Crustacea</taxon>
        <taxon>Multicrustacea</taxon>
        <taxon>Malacostraca</taxon>
        <taxon>Eumalacostraca</taxon>
        <taxon>Eucarida</taxon>
        <taxon>Decapoda</taxon>
        <taxon>Pleocyemata</taxon>
        <taxon>Caridea</taxon>
        <taxon>Atyoidea</taxon>
        <taxon>Atyidae</taxon>
        <taxon>Halocaridina</taxon>
    </lineage>
</organism>
<dbReference type="Gene3D" id="2.40.30.10">
    <property type="entry name" value="Translation factors"/>
    <property type="match status" value="1"/>
</dbReference>
<dbReference type="InterPro" id="IPR052128">
    <property type="entry name" value="Oxidoreductase_NAD-binding"/>
</dbReference>
<evidence type="ECO:0000256" key="2">
    <source>
        <dbReference type="ARBA" id="ARBA00023027"/>
    </source>
</evidence>
<feature type="non-terminal residue" evidence="5">
    <location>
        <position position="141"/>
    </location>
</feature>
<proteinExistence type="predicted"/>
<dbReference type="GO" id="GO:0016491">
    <property type="term" value="F:oxidoreductase activity"/>
    <property type="evidence" value="ECO:0007669"/>
    <property type="project" value="UniProtKB-KW"/>
</dbReference>
<feature type="region of interest" description="Disordered" evidence="3">
    <location>
        <begin position="26"/>
        <end position="45"/>
    </location>
</feature>
<dbReference type="Proteomes" id="UP001381693">
    <property type="component" value="Unassembled WGS sequence"/>
</dbReference>
<reference evidence="5 6" key="1">
    <citation type="submission" date="2023-11" db="EMBL/GenBank/DDBJ databases">
        <title>Halocaridina rubra genome assembly.</title>
        <authorList>
            <person name="Smith C."/>
        </authorList>
    </citation>
    <scope>NUCLEOTIDE SEQUENCE [LARGE SCALE GENOMIC DNA]</scope>
    <source>
        <strain evidence="5">EP-1</strain>
        <tissue evidence="5">Whole</tissue>
    </source>
</reference>
<keyword evidence="1" id="KW-0560">Oxidoreductase</keyword>
<accession>A0AAN8WVS4</accession>
<dbReference type="GO" id="GO:0005739">
    <property type="term" value="C:mitochondrion"/>
    <property type="evidence" value="ECO:0007669"/>
    <property type="project" value="TreeGrafter"/>
</dbReference>
<evidence type="ECO:0000313" key="6">
    <source>
        <dbReference type="Proteomes" id="UP001381693"/>
    </source>
</evidence>
<sequence length="141" mass="15272">MTQGFSLALRGLNIRKIPIIRKLSTAPPKADANTASPTGGSEGLGKHLKITAHSTRLPVVAKAVVTDIREESPSVKGLTLQTDNPHFNFKAGQWVDMFIPGIETVGGFSMYSSPSQLAENGTIDLGIKYSKWPPAYWIHND</sequence>
<feature type="domain" description="FAD-binding FR-type" evidence="4">
    <location>
        <begin position="58"/>
        <end position="141"/>
    </location>
</feature>
<dbReference type="SUPFAM" id="SSF63380">
    <property type="entry name" value="Riboflavin synthase domain-like"/>
    <property type="match status" value="1"/>
</dbReference>
<name>A0AAN8WVS4_HALRR</name>
<evidence type="ECO:0000256" key="3">
    <source>
        <dbReference type="SAM" id="MobiDB-lite"/>
    </source>
</evidence>
<evidence type="ECO:0000259" key="4">
    <source>
        <dbReference type="PROSITE" id="PS51384"/>
    </source>
</evidence>